<sequence length="79" mass="9174">MLKITDQTRTFTVPRNETISLELKLNVTRVGHAWKGIGDHLFYFANKPDTPDLLTVTPEQYDFLVLLHSKPSWESCREL</sequence>
<accession>A0A6C0DW30</accession>
<evidence type="ECO:0000313" key="1">
    <source>
        <dbReference type="EMBL" id="QHT19445.1"/>
    </source>
</evidence>
<organism evidence="1">
    <name type="scientific">viral metagenome</name>
    <dbReference type="NCBI Taxonomy" id="1070528"/>
    <lineage>
        <taxon>unclassified sequences</taxon>
        <taxon>metagenomes</taxon>
        <taxon>organismal metagenomes</taxon>
    </lineage>
</organism>
<name>A0A6C0DW30_9ZZZZ</name>
<proteinExistence type="predicted"/>
<protein>
    <submittedName>
        <fullName evidence="1">Uncharacterized protein</fullName>
    </submittedName>
</protein>
<reference evidence="1" key="1">
    <citation type="journal article" date="2020" name="Nature">
        <title>Giant virus diversity and host interactions through global metagenomics.</title>
        <authorList>
            <person name="Schulz F."/>
            <person name="Roux S."/>
            <person name="Paez-Espino D."/>
            <person name="Jungbluth S."/>
            <person name="Walsh D.A."/>
            <person name="Denef V.J."/>
            <person name="McMahon K.D."/>
            <person name="Konstantinidis K.T."/>
            <person name="Eloe-Fadrosh E.A."/>
            <person name="Kyrpides N.C."/>
            <person name="Woyke T."/>
        </authorList>
    </citation>
    <scope>NUCLEOTIDE SEQUENCE</scope>
    <source>
        <strain evidence="1">GVMAG-M-3300023174-57</strain>
    </source>
</reference>
<dbReference type="EMBL" id="MN739666">
    <property type="protein sequence ID" value="QHT19445.1"/>
    <property type="molecule type" value="Genomic_DNA"/>
</dbReference>
<dbReference type="AlphaFoldDB" id="A0A6C0DW30"/>